<keyword evidence="4" id="KW-1003">Cell membrane</keyword>
<feature type="transmembrane region" description="Helical" evidence="13">
    <location>
        <begin position="94"/>
        <end position="121"/>
    </location>
</feature>
<dbReference type="SUPFAM" id="SSF81342">
    <property type="entry name" value="Transmembrane di-heme cytochromes"/>
    <property type="match status" value="1"/>
</dbReference>
<name>A0A8G0ZR30_9RHOB</name>
<keyword evidence="9 13" id="KW-1133">Transmembrane helix</keyword>
<feature type="transmembrane region" description="Helical" evidence="13">
    <location>
        <begin position="45"/>
        <end position="68"/>
    </location>
</feature>
<evidence type="ECO:0000256" key="4">
    <source>
        <dbReference type="ARBA" id="ARBA00022475"/>
    </source>
</evidence>
<dbReference type="AlphaFoldDB" id="A0A8G0ZR30"/>
<keyword evidence="8" id="KW-0249">Electron transport</keyword>
<reference evidence="15" key="1">
    <citation type="submission" date="2021-02" db="EMBL/GenBank/DDBJ databases">
        <title>Rhodobacter shimadae sp. nov., an aerobic anoxygenic phototrophic bacterium isolated from a hot spring.</title>
        <authorList>
            <person name="Muramatsu S."/>
            <person name="Haruta S."/>
            <person name="Hirose S."/>
            <person name="Hanada S."/>
        </authorList>
    </citation>
    <scope>NUCLEOTIDE SEQUENCE</scope>
    <source>
        <strain evidence="15">N10</strain>
    </source>
</reference>
<dbReference type="GO" id="GO:0022904">
    <property type="term" value="P:respiratory electron transport chain"/>
    <property type="evidence" value="ECO:0007669"/>
    <property type="project" value="InterPro"/>
</dbReference>
<dbReference type="PANTHER" id="PTHR30529">
    <property type="entry name" value="CYTOCHROME B561"/>
    <property type="match status" value="1"/>
</dbReference>
<dbReference type="GO" id="GO:0020037">
    <property type="term" value="F:heme binding"/>
    <property type="evidence" value="ECO:0007669"/>
    <property type="project" value="TreeGrafter"/>
</dbReference>
<dbReference type="InterPro" id="IPR016174">
    <property type="entry name" value="Di-haem_cyt_TM"/>
</dbReference>
<proteinExistence type="inferred from homology"/>
<feature type="domain" description="Cytochrome b561 bacterial/Ni-hydrogenase" evidence="14">
    <location>
        <begin position="10"/>
        <end position="179"/>
    </location>
</feature>
<dbReference type="InterPro" id="IPR052168">
    <property type="entry name" value="Cytochrome_b561_oxidase"/>
</dbReference>
<organism evidence="15 16">
    <name type="scientific">Neotabrizicola shimadae</name>
    <dbReference type="NCBI Taxonomy" id="2807096"/>
    <lineage>
        <taxon>Bacteria</taxon>
        <taxon>Pseudomonadati</taxon>
        <taxon>Pseudomonadota</taxon>
        <taxon>Alphaproteobacteria</taxon>
        <taxon>Rhodobacterales</taxon>
        <taxon>Paracoccaceae</taxon>
        <taxon>Neotabrizicola</taxon>
    </lineage>
</organism>
<sequence length="181" mass="19660">MTLRNTPDSFGLVSRILHWTMALMILILLPLGLRLAGMQPSLSTLWLYGLHKTLGLTALALVLVRIVWHRISPPPAPIGPPAAWETRAAKVGHVALYVLMLAMPLSGWIASSATGIDVMFAERWVVPPIAPVSETIDQVGFAIHGILGKLLLALVVLHMAAAVKREMEGDGTLRRMIRGRA</sequence>
<keyword evidence="16" id="KW-1185">Reference proteome</keyword>
<dbReference type="GO" id="GO:0005886">
    <property type="term" value="C:plasma membrane"/>
    <property type="evidence" value="ECO:0007669"/>
    <property type="project" value="UniProtKB-SubCell"/>
</dbReference>
<dbReference type="GO" id="GO:0009055">
    <property type="term" value="F:electron transfer activity"/>
    <property type="evidence" value="ECO:0007669"/>
    <property type="project" value="InterPro"/>
</dbReference>
<evidence type="ECO:0000313" key="15">
    <source>
        <dbReference type="EMBL" id="QYZ68538.1"/>
    </source>
</evidence>
<keyword evidence="10" id="KW-0408">Iron</keyword>
<evidence type="ECO:0000256" key="1">
    <source>
        <dbReference type="ARBA" id="ARBA00001970"/>
    </source>
</evidence>
<keyword evidence="11 13" id="KW-0472">Membrane</keyword>
<dbReference type="PANTHER" id="PTHR30529:SF1">
    <property type="entry name" value="CYTOCHROME B561 HOMOLOG 2"/>
    <property type="match status" value="1"/>
</dbReference>
<evidence type="ECO:0000256" key="8">
    <source>
        <dbReference type="ARBA" id="ARBA00022982"/>
    </source>
</evidence>
<evidence type="ECO:0000256" key="12">
    <source>
        <dbReference type="ARBA" id="ARBA00037975"/>
    </source>
</evidence>
<dbReference type="RefSeq" id="WP_220660761.1">
    <property type="nucleotide sequence ID" value="NZ_CP069370.1"/>
</dbReference>
<comment type="cofactor">
    <cofactor evidence="1">
        <name>heme b</name>
        <dbReference type="ChEBI" id="CHEBI:60344"/>
    </cofactor>
</comment>
<evidence type="ECO:0000256" key="7">
    <source>
        <dbReference type="ARBA" id="ARBA00022723"/>
    </source>
</evidence>
<keyword evidence="7" id="KW-0479">Metal-binding</keyword>
<evidence type="ECO:0000256" key="11">
    <source>
        <dbReference type="ARBA" id="ARBA00023136"/>
    </source>
</evidence>
<comment type="subcellular location">
    <subcellularLocation>
        <location evidence="2">Cell membrane</location>
        <topology evidence="2">Multi-pass membrane protein</topology>
    </subcellularLocation>
</comment>
<feature type="transmembrane region" description="Helical" evidence="13">
    <location>
        <begin position="141"/>
        <end position="163"/>
    </location>
</feature>
<dbReference type="Proteomes" id="UP000826300">
    <property type="component" value="Chromosome"/>
</dbReference>
<accession>A0A8G0ZR30</accession>
<dbReference type="Gene3D" id="1.20.950.20">
    <property type="entry name" value="Transmembrane di-heme cytochromes, Chain C"/>
    <property type="match status" value="2"/>
</dbReference>
<evidence type="ECO:0000256" key="6">
    <source>
        <dbReference type="ARBA" id="ARBA00022692"/>
    </source>
</evidence>
<evidence type="ECO:0000256" key="10">
    <source>
        <dbReference type="ARBA" id="ARBA00023004"/>
    </source>
</evidence>
<keyword evidence="3" id="KW-0813">Transport</keyword>
<protein>
    <submittedName>
        <fullName evidence="15">Cytochrome b</fullName>
    </submittedName>
</protein>
<evidence type="ECO:0000256" key="2">
    <source>
        <dbReference type="ARBA" id="ARBA00004651"/>
    </source>
</evidence>
<evidence type="ECO:0000259" key="14">
    <source>
        <dbReference type="Pfam" id="PF01292"/>
    </source>
</evidence>
<dbReference type="GO" id="GO:0046872">
    <property type="term" value="F:metal ion binding"/>
    <property type="evidence" value="ECO:0007669"/>
    <property type="project" value="UniProtKB-KW"/>
</dbReference>
<evidence type="ECO:0000256" key="13">
    <source>
        <dbReference type="SAM" id="Phobius"/>
    </source>
</evidence>
<gene>
    <name evidence="15" type="ORF">JO391_12170</name>
</gene>
<comment type="similarity">
    <text evidence="12">Belongs to the cytochrome b561 family.</text>
</comment>
<keyword evidence="6 13" id="KW-0812">Transmembrane</keyword>
<evidence type="ECO:0000256" key="9">
    <source>
        <dbReference type="ARBA" id="ARBA00022989"/>
    </source>
</evidence>
<dbReference type="KEGG" id="nsm:JO391_12170"/>
<evidence type="ECO:0000256" key="5">
    <source>
        <dbReference type="ARBA" id="ARBA00022617"/>
    </source>
</evidence>
<dbReference type="InterPro" id="IPR011577">
    <property type="entry name" value="Cyt_b561_bac/Ni-Hgenase"/>
</dbReference>
<dbReference type="Pfam" id="PF01292">
    <property type="entry name" value="Ni_hydr_CYTB"/>
    <property type="match status" value="1"/>
</dbReference>
<feature type="transmembrane region" description="Helical" evidence="13">
    <location>
        <begin position="12"/>
        <end position="33"/>
    </location>
</feature>
<dbReference type="EMBL" id="CP069370">
    <property type="protein sequence ID" value="QYZ68538.1"/>
    <property type="molecule type" value="Genomic_DNA"/>
</dbReference>
<evidence type="ECO:0000313" key="16">
    <source>
        <dbReference type="Proteomes" id="UP000826300"/>
    </source>
</evidence>
<keyword evidence="5" id="KW-0349">Heme</keyword>
<evidence type="ECO:0000256" key="3">
    <source>
        <dbReference type="ARBA" id="ARBA00022448"/>
    </source>
</evidence>